<reference evidence="5 6" key="1">
    <citation type="submission" date="2019-05" db="EMBL/GenBank/DDBJ databases">
        <authorList>
            <person name="Qu J.-H."/>
        </authorList>
    </citation>
    <scope>NUCLEOTIDE SEQUENCE [LARGE SCALE GENOMIC DNA]</scope>
    <source>
        <strain evidence="5 6">T17</strain>
    </source>
</reference>
<keyword evidence="2" id="KW-0238">DNA-binding</keyword>
<evidence type="ECO:0000256" key="1">
    <source>
        <dbReference type="ARBA" id="ARBA00023015"/>
    </source>
</evidence>
<gene>
    <name evidence="5" type="ORF">FEN17_07380</name>
</gene>
<dbReference type="GO" id="GO:0043565">
    <property type="term" value="F:sequence-specific DNA binding"/>
    <property type="evidence" value="ECO:0007669"/>
    <property type="project" value="InterPro"/>
</dbReference>
<dbReference type="EMBL" id="VCEJ01000002">
    <property type="protein sequence ID" value="TLV03419.1"/>
    <property type="molecule type" value="Genomic_DNA"/>
</dbReference>
<accession>A0A5R9L4Y9</accession>
<evidence type="ECO:0000313" key="5">
    <source>
        <dbReference type="EMBL" id="TLV03419.1"/>
    </source>
</evidence>
<keyword evidence="3" id="KW-0804">Transcription</keyword>
<sequence>MTNPAEIIPGILFYSYLSTVRKDKVAFMEHNTLVLQIAGHFSLQTASEQVSMGPGQMLLIQKNQLGELTKTPVDGQDYQTIVITLQEDMLRKIALEEQIELGQKYVGPQNILIPGNDYLRAFFQSIIPYVRHPDEKITHTMGVLKVKEAVHLLLHTMPELEEFLFDFSEPYKMDLERFMHSNFHYNIPVEKFARLTGRSLAGFKRDFQKIFGMAPRHWLQERRLAEARHLIETKHKKPSAIYLDLGFESLSHFSYSFKKKFGVAPTETRGDLESKKNTIQAL</sequence>
<dbReference type="RefSeq" id="WP_138364627.1">
    <property type="nucleotide sequence ID" value="NZ_VCEJ01000002.1"/>
</dbReference>
<comment type="caution">
    <text evidence="5">The sequence shown here is derived from an EMBL/GenBank/DDBJ whole genome shotgun (WGS) entry which is preliminary data.</text>
</comment>
<proteinExistence type="predicted"/>
<dbReference type="SUPFAM" id="SSF46689">
    <property type="entry name" value="Homeodomain-like"/>
    <property type="match status" value="2"/>
</dbReference>
<dbReference type="Pfam" id="PF22200">
    <property type="entry name" value="ExsA_N"/>
    <property type="match status" value="1"/>
</dbReference>
<dbReference type="PANTHER" id="PTHR46796">
    <property type="entry name" value="HTH-TYPE TRANSCRIPTIONAL ACTIVATOR RHAS-RELATED"/>
    <property type="match status" value="1"/>
</dbReference>
<evidence type="ECO:0000259" key="4">
    <source>
        <dbReference type="PROSITE" id="PS01124"/>
    </source>
</evidence>
<protein>
    <submittedName>
        <fullName evidence="5">Helix-turn-helix transcriptional regulator</fullName>
    </submittedName>
</protein>
<dbReference type="InterPro" id="IPR018060">
    <property type="entry name" value="HTH_AraC"/>
</dbReference>
<feature type="domain" description="HTH araC/xylS-type" evidence="4">
    <location>
        <begin position="173"/>
        <end position="271"/>
    </location>
</feature>
<dbReference type="InterPro" id="IPR054015">
    <property type="entry name" value="ExsA-like_N"/>
</dbReference>
<dbReference type="PROSITE" id="PS01124">
    <property type="entry name" value="HTH_ARAC_FAMILY_2"/>
    <property type="match status" value="1"/>
</dbReference>
<dbReference type="OrthoDB" id="4480133at2"/>
<evidence type="ECO:0000256" key="2">
    <source>
        <dbReference type="ARBA" id="ARBA00023125"/>
    </source>
</evidence>
<dbReference type="Pfam" id="PF12833">
    <property type="entry name" value="HTH_18"/>
    <property type="match status" value="1"/>
</dbReference>
<dbReference type="Proteomes" id="UP000306402">
    <property type="component" value="Unassembled WGS sequence"/>
</dbReference>
<organism evidence="5 6">
    <name type="scientific">Dyadobacter luticola</name>
    <dbReference type="NCBI Taxonomy" id="1979387"/>
    <lineage>
        <taxon>Bacteria</taxon>
        <taxon>Pseudomonadati</taxon>
        <taxon>Bacteroidota</taxon>
        <taxon>Cytophagia</taxon>
        <taxon>Cytophagales</taxon>
        <taxon>Spirosomataceae</taxon>
        <taxon>Dyadobacter</taxon>
    </lineage>
</organism>
<dbReference type="PANTHER" id="PTHR46796:SF6">
    <property type="entry name" value="ARAC SUBFAMILY"/>
    <property type="match status" value="1"/>
</dbReference>
<evidence type="ECO:0000313" key="6">
    <source>
        <dbReference type="Proteomes" id="UP000306402"/>
    </source>
</evidence>
<keyword evidence="6" id="KW-1185">Reference proteome</keyword>
<dbReference type="AlphaFoldDB" id="A0A5R9L4Y9"/>
<evidence type="ECO:0000256" key="3">
    <source>
        <dbReference type="ARBA" id="ARBA00023163"/>
    </source>
</evidence>
<dbReference type="Gene3D" id="1.10.10.60">
    <property type="entry name" value="Homeodomain-like"/>
    <property type="match status" value="1"/>
</dbReference>
<dbReference type="SMART" id="SM00342">
    <property type="entry name" value="HTH_ARAC"/>
    <property type="match status" value="1"/>
</dbReference>
<keyword evidence="1" id="KW-0805">Transcription regulation</keyword>
<dbReference type="InterPro" id="IPR050204">
    <property type="entry name" value="AraC_XylS_family_regulators"/>
</dbReference>
<dbReference type="GO" id="GO:0003700">
    <property type="term" value="F:DNA-binding transcription factor activity"/>
    <property type="evidence" value="ECO:0007669"/>
    <property type="project" value="InterPro"/>
</dbReference>
<dbReference type="InterPro" id="IPR009057">
    <property type="entry name" value="Homeodomain-like_sf"/>
</dbReference>
<name>A0A5R9L4Y9_9BACT</name>